<dbReference type="eggNOG" id="KOG4279">
    <property type="taxonomic scope" value="Eukaryota"/>
</dbReference>
<sequence>MATEAEPEKPEEAAPSKEGQDQQQRSLRAVYICNESPEDRKASGPGPEEGALKCLVQACEAQGAFLSTVRFGELDFKETAVLHAFYHAGEADIPFTPSPVPFLSASLTIRSEAARAPPHPSTLDFLEGAPGPWGRRQ</sequence>
<evidence type="ECO:0000313" key="4">
    <source>
        <dbReference type="Proteomes" id="UP000052978"/>
    </source>
</evidence>
<feature type="domain" description="MAP3K deoxyribohydrolase" evidence="2">
    <location>
        <begin position="54"/>
        <end position="88"/>
    </location>
</feature>
<dbReference type="GO" id="GO:0016301">
    <property type="term" value="F:kinase activity"/>
    <property type="evidence" value="ECO:0007669"/>
    <property type="project" value="UniProtKB-KW"/>
</dbReference>
<organism evidence="3 4">
    <name type="scientific">Myotis brandtii</name>
    <name type="common">Brandt's bat</name>
    <dbReference type="NCBI Taxonomy" id="109478"/>
    <lineage>
        <taxon>Eukaryota</taxon>
        <taxon>Metazoa</taxon>
        <taxon>Chordata</taxon>
        <taxon>Craniata</taxon>
        <taxon>Vertebrata</taxon>
        <taxon>Euteleostomi</taxon>
        <taxon>Mammalia</taxon>
        <taxon>Eutheria</taxon>
        <taxon>Laurasiatheria</taxon>
        <taxon>Chiroptera</taxon>
        <taxon>Yangochiroptera</taxon>
        <taxon>Vespertilionidae</taxon>
        <taxon>Myotis</taxon>
    </lineage>
</organism>
<accession>S7N0U0</accession>
<feature type="compositionally biased region" description="Basic and acidic residues" evidence="1">
    <location>
        <begin position="1"/>
        <end position="20"/>
    </location>
</feature>
<dbReference type="Pfam" id="PF20309">
    <property type="entry name" value="DRHyd-ASK"/>
    <property type="match status" value="1"/>
</dbReference>
<evidence type="ECO:0000259" key="2">
    <source>
        <dbReference type="Pfam" id="PF20309"/>
    </source>
</evidence>
<keyword evidence="3" id="KW-0808">Transferase</keyword>
<protein>
    <submittedName>
        <fullName evidence="3">Mitogen-activated protein kinase kinase kinase 15</fullName>
    </submittedName>
</protein>
<reference evidence="3 4" key="1">
    <citation type="journal article" date="2013" name="Nat. Commun.">
        <title>Genome analysis reveals insights into physiology and longevity of the Brandt's bat Myotis brandtii.</title>
        <authorList>
            <person name="Seim I."/>
            <person name="Fang X."/>
            <person name="Xiong Z."/>
            <person name="Lobanov A.V."/>
            <person name="Huang Z."/>
            <person name="Ma S."/>
            <person name="Feng Y."/>
            <person name="Turanov A.A."/>
            <person name="Zhu Y."/>
            <person name="Lenz T.L."/>
            <person name="Gerashchenko M.V."/>
            <person name="Fan D."/>
            <person name="Hee Yim S."/>
            <person name="Yao X."/>
            <person name="Jordan D."/>
            <person name="Xiong Y."/>
            <person name="Ma Y."/>
            <person name="Lyapunov A.N."/>
            <person name="Chen G."/>
            <person name="Kulakova O.I."/>
            <person name="Sun Y."/>
            <person name="Lee S.G."/>
            <person name="Bronson R.T."/>
            <person name="Moskalev A.A."/>
            <person name="Sunyaev S.R."/>
            <person name="Zhang G."/>
            <person name="Krogh A."/>
            <person name="Wang J."/>
            <person name="Gladyshev V.N."/>
        </authorList>
    </citation>
    <scope>NUCLEOTIDE SEQUENCE [LARGE SCALE GENOMIC DNA]</scope>
</reference>
<proteinExistence type="predicted"/>
<feature type="region of interest" description="Disordered" evidence="1">
    <location>
        <begin position="114"/>
        <end position="137"/>
    </location>
</feature>
<dbReference type="EMBL" id="KE163030">
    <property type="protein sequence ID" value="EPQ10584.1"/>
    <property type="molecule type" value="Genomic_DNA"/>
</dbReference>
<keyword evidence="4" id="KW-1185">Reference proteome</keyword>
<dbReference type="InterPro" id="IPR046872">
    <property type="entry name" value="DRHyd-ASK"/>
</dbReference>
<gene>
    <name evidence="3" type="ORF">D623_10025960</name>
</gene>
<feature type="region of interest" description="Disordered" evidence="1">
    <location>
        <begin position="1"/>
        <end position="48"/>
    </location>
</feature>
<evidence type="ECO:0000256" key="1">
    <source>
        <dbReference type="SAM" id="MobiDB-lite"/>
    </source>
</evidence>
<evidence type="ECO:0000313" key="3">
    <source>
        <dbReference type="EMBL" id="EPQ10584.1"/>
    </source>
</evidence>
<keyword evidence="3" id="KW-0418">Kinase</keyword>
<name>S7N0U0_MYOBR</name>
<dbReference type="AlphaFoldDB" id="S7N0U0"/>
<dbReference type="Proteomes" id="UP000052978">
    <property type="component" value="Unassembled WGS sequence"/>
</dbReference>